<dbReference type="InterPro" id="IPR029063">
    <property type="entry name" value="SAM-dependent_MTases_sf"/>
</dbReference>
<dbReference type="GO" id="GO:0032259">
    <property type="term" value="P:methylation"/>
    <property type="evidence" value="ECO:0007669"/>
    <property type="project" value="UniProtKB-KW"/>
</dbReference>
<proteinExistence type="predicted"/>
<evidence type="ECO:0000313" key="3">
    <source>
        <dbReference type="EMBL" id="PPK86556.1"/>
    </source>
</evidence>
<dbReference type="InterPro" id="IPR025714">
    <property type="entry name" value="Methyltranfer_dom"/>
</dbReference>
<organism evidence="3 4">
    <name type="scientific">Neolewinella xylanilytica</name>
    <dbReference type="NCBI Taxonomy" id="1514080"/>
    <lineage>
        <taxon>Bacteria</taxon>
        <taxon>Pseudomonadati</taxon>
        <taxon>Bacteroidota</taxon>
        <taxon>Saprospiria</taxon>
        <taxon>Saprospirales</taxon>
        <taxon>Lewinellaceae</taxon>
        <taxon>Neolewinella</taxon>
    </lineage>
</organism>
<dbReference type="Pfam" id="PF13847">
    <property type="entry name" value="Methyltransf_31"/>
    <property type="match status" value="1"/>
</dbReference>
<keyword evidence="4" id="KW-1185">Reference proteome</keyword>
<dbReference type="GO" id="GO:0008168">
    <property type="term" value="F:methyltransferase activity"/>
    <property type="evidence" value="ECO:0007669"/>
    <property type="project" value="UniProtKB-KW"/>
</dbReference>
<sequence>MPFRLLPLLYCLAVLTNCNAQQEQTPTEQSSAYTFKSPSRDGTGKYYLGREISHVMGHLAADWLERPEREQEENVSQAIENMGIQPDEEIADIGAGSGYYTFRMARKAPRGKVFAVDIQPEMLDIMARQIEREDIENVELIRGSETSPMLEANSVDLVTMVDVYHELSHPREIMQNIVSALKPGGRFVLLEYRMEDSSVPIKRLHKLSEEQAVREMKSVGLELRENLDNLPWQHCMVFVKE</sequence>
<dbReference type="OrthoDB" id="9784101at2"/>
<dbReference type="SUPFAM" id="SSF53335">
    <property type="entry name" value="S-adenosyl-L-methionine-dependent methyltransferases"/>
    <property type="match status" value="1"/>
</dbReference>
<dbReference type="Proteomes" id="UP000237662">
    <property type="component" value="Unassembled WGS sequence"/>
</dbReference>
<keyword evidence="1" id="KW-0732">Signal</keyword>
<evidence type="ECO:0000313" key="4">
    <source>
        <dbReference type="Proteomes" id="UP000237662"/>
    </source>
</evidence>
<evidence type="ECO:0000256" key="1">
    <source>
        <dbReference type="SAM" id="SignalP"/>
    </source>
</evidence>
<dbReference type="PANTHER" id="PTHR43861">
    <property type="entry name" value="TRANS-ACONITATE 2-METHYLTRANSFERASE-RELATED"/>
    <property type="match status" value="1"/>
</dbReference>
<name>A0A2S6I5W5_9BACT</name>
<accession>A0A2S6I5W5</accession>
<feature type="chain" id="PRO_5015560795" evidence="1">
    <location>
        <begin position="21"/>
        <end position="241"/>
    </location>
</feature>
<dbReference type="RefSeq" id="WP_104420983.1">
    <property type="nucleotide sequence ID" value="NZ_PTJC01000006.1"/>
</dbReference>
<keyword evidence="3" id="KW-0489">Methyltransferase</keyword>
<keyword evidence="3" id="KW-0808">Transferase</keyword>
<protein>
    <submittedName>
        <fullName evidence="3">FkbM family methyltransferase</fullName>
    </submittedName>
</protein>
<dbReference type="AlphaFoldDB" id="A0A2S6I5W5"/>
<comment type="caution">
    <text evidence="3">The sequence shown here is derived from an EMBL/GenBank/DDBJ whole genome shotgun (WGS) entry which is preliminary data.</text>
</comment>
<evidence type="ECO:0000259" key="2">
    <source>
        <dbReference type="Pfam" id="PF13847"/>
    </source>
</evidence>
<dbReference type="EMBL" id="PTJC01000006">
    <property type="protein sequence ID" value="PPK86556.1"/>
    <property type="molecule type" value="Genomic_DNA"/>
</dbReference>
<feature type="domain" description="Methyltransferase" evidence="2">
    <location>
        <begin position="87"/>
        <end position="211"/>
    </location>
</feature>
<reference evidence="3 4" key="1">
    <citation type="submission" date="2018-02" db="EMBL/GenBank/DDBJ databases">
        <title>Genomic Encyclopedia of Archaeal and Bacterial Type Strains, Phase II (KMG-II): from individual species to whole genera.</title>
        <authorList>
            <person name="Goeker M."/>
        </authorList>
    </citation>
    <scope>NUCLEOTIDE SEQUENCE [LARGE SCALE GENOMIC DNA]</scope>
    <source>
        <strain evidence="3 4">DSM 29526</strain>
    </source>
</reference>
<feature type="signal peptide" evidence="1">
    <location>
        <begin position="1"/>
        <end position="20"/>
    </location>
</feature>
<dbReference type="Gene3D" id="3.40.50.150">
    <property type="entry name" value="Vaccinia Virus protein VP39"/>
    <property type="match status" value="1"/>
</dbReference>
<gene>
    <name evidence="3" type="ORF">CLV84_3489</name>
</gene>
<dbReference type="CDD" id="cd02440">
    <property type="entry name" value="AdoMet_MTases"/>
    <property type="match status" value="1"/>
</dbReference>